<dbReference type="EMBL" id="BKCJ011066036">
    <property type="protein sequence ID" value="GFC78519.1"/>
    <property type="molecule type" value="Genomic_DNA"/>
</dbReference>
<dbReference type="AlphaFoldDB" id="A0A699QTL8"/>
<feature type="non-terminal residue" evidence="1">
    <location>
        <position position="1"/>
    </location>
</feature>
<evidence type="ECO:0000313" key="1">
    <source>
        <dbReference type="EMBL" id="GFC78519.1"/>
    </source>
</evidence>
<accession>A0A699QTL8</accession>
<reference evidence="1" key="1">
    <citation type="journal article" date="2019" name="Sci. Rep.">
        <title>Draft genome of Tanacetum cinerariifolium, the natural source of mosquito coil.</title>
        <authorList>
            <person name="Yamashiro T."/>
            <person name="Shiraishi A."/>
            <person name="Satake H."/>
            <person name="Nakayama K."/>
        </authorList>
    </citation>
    <scope>NUCLEOTIDE SEQUENCE</scope>
</reference>
<organism evidence="1">
    <name type="scientific">Tanacetum cinerariifolium</name>
    <name type="common">Dalmatian daisy</name>
    <name type="synonym">Chrysanthemum cinerariifolium</name>
    <dbReference type="NCBI Taxonomy" id="118510"/>
    <lineage>
        <taxon>Eukaryota</taxon>
        <taxon>Viridiplantae</taxon>
        <taxon>Streptophyta</taxon>
        <taxon>Embryophyta</taxon>
        <taxon>Tracheophyta</taxon>
        <taxon>Spermatophyta</taxon>
        <taxon>Magnoliopsida</taxon>
        <taxon>eudicotyledons</taxon>
        <taxon>Gunneridae</taxon>
        <taxon>Pentapetalae</taxon>
        <taxon>asterids</taxon>
        <taxon>campanulids</taxon>
        <taxon>Asterales</taxon>
        <taxon>Asteraceae</taxon>
        <taxon>Asteroideae</taxon>
        <taxon>Anthemideae</taxon>
        <taxon>Anthemidinae</taxon>
        <taxon>Tanacetum</taxon>
    </lineage>
</organism>
<proteinExistence type="predicted"/>
<protein>
    <submittedName>
        <fullName evidence="1">Aluminum-activated malate transporter 12-like</fullName>
    </submittedName>
</protein>
<sequence length="47" mass="5430">RLDLVIEEVEELGRVACFKEYKEEKDVILDVPRRSREINLTTPAGAE</sequence>
<comment type="caution">
    <text evidence="1">The sequence shown here is derived from an EMBL/GenBank/DDBJ whole genome shotgun (WGS) entry which is preliminary data.</text>
</comment>
<name>A0A699QTL8_TANCI</name>
<gene>
    <name evidence="1" type="ORF">Tci_850489</name>
</gene>